<dbReference type="GO" id="GO:0016747">
    <property type="term" value="F:acyltransferase activity, transferring groups other than amino-acyl groups"/>
    <property type="evidence" value="ECO:0007669"/>
    <property type="project" value="InterPro"/>
</dbReference>
<feature type="compositionally biased region" description="Low complexity" evidence="1">
    <location>
        <begin position="276"/>
        <end position="286"/>
    </location>
</feature>
<feature type="compositionally biased region" description="Acidic residues" evidence="1">
    <location>
        <begin position="69"/>
        <end position="82"/>
    </location>
</feature>
<dbReference type="InterPro" id="IPR016181">
    <property type="entry name" value="Acyl_CoA_acyltransferase"/>
</dbReference>
<protein>
    <recommendedName>
        <fullName evidence="2">N-acetyltransferase domain-containing protein</fullName>
    </recommendedName>
</protein>
<feature type="compositionally biased region" description="Basic and acidic residues" evidence="1">
    <location>
        <begin position="305"/>
        <end position="314"/>
    </location>
</feature>
<gene>
    <name evidence="3" type="ORF">PECAL_6P00840</name>
</gene>
<dbReference type="AlphaFoldDB" id="A0A8J2T080"/>
<feature type="region of interest" description="Disordered" evidence="1">
    <location>
        <begin position="249"/>
        <end position="332"/>
    </location>
</feature>
<organism evidence="3 4">
    <name type="scientific">Pelagomonas calceolata</name>
    <dbReference type="NCBI Taxonomy" id="35677"/>
    <lineage>
        <taxon>Eukaryota</taxon>
        <taxon>Sar</taxon>
        <taxon>Stramenopiles</taxon>
        <taxon>Ochrophyta</taxon>
        <taxon>Pelagophyceae</taxon>
        <taxon>Pelagomonadales</taxon>
        <taxon>Pelagomonadaceae</taxon>
        <taxon>Pelagomonas</taxon>
    </lineage>
</organism>
<dbReference type="PROSITE" id="PS51186">
    <property type="entry name" value="GNAT"/>
    <property type="match status" value="1"/>
</dbReference>
<reference evidence="3" key="1">
    <citation type="submission" date="2021-11" db="EMBL/GenBank/DDBJ databases">
        <authorList>
            <consortium name="Genoscope - CEA"/>
            <person name="William W."/>
        </authorList>
    </citation>
    <scope>NUCLEOTIDE SEQUENCE</scope>
</reference>
<comment type="caution">
    <text evidence="3">The sequence shown here is derived from an EMBL/GenBank/DDBJ whole genome shotgun (WGS) entry which is preliminary data.</text>
</comment>
<dbReference type="Pfam" id="PF00583">
    <property type="entry name" value="Acetyltransf_1"/>
    <property type="match status" value="1"/>
</dbReference>
<dbReference type="Proteomes" id="UP000789595">
    <property type="component" value="Unassembled WGS sequence"/>
</dbReference>
<accession>A0A8J2T080</accession>
<proteinExistence type="predicted"/>
<feature type="compositionally biased region" description="Pro residues" evidence="1">
    <location>
        <begin position="260"/>
        <end position="275"/>
    </location>
</feature>
<feature type="region of interest" description="Disordered" evidence="1">
    <location>
        <begin position="54"/>
        <end position="185"/>
    </location>
</feature>
<sequence length="637" mass="70727">MAEAPPPRRQRITIGGPCQCKVNDRWLDARVDSVRTIEETEYFRILFKGGLRRYDGDYPKTDIRPAADTMEEEQPVEDDASSESDRPPAKCQACNGSHRRHTCGRGGWGSKTQKKQRSPPAPAPAQTRRKRARTGEPDEAAAPAPAPAPAEAAPPPPPSPAPPASAPENDDESDESTAAGAPVAPQLSAAEIYELLQSDDPDVVSRGIPLIGSLSLDEELRDLILSLRLRLNQSERRLGRANEEIARLRAERDARGRGRPPAPARLAPAPPPAPRQPARAALAAAPRPAPRRRPRVPAAAQRSEPPLEHWREFTEAQPETTRSSRRSRRVTSRLDNHLRETLDFQGEGQTREMQLWVAKTPAELAAARTLLTEGFTAPGRPPTSAVKDIIRSETRDFETVRFVCISRADAPLAPVSAAAVVTARPLRLGGYNDTDRLRVRLLCTKANVRQRGYAKFLLRNLARIAAQRGMPRTFVEAVRRDDDFWERCGFREISDAERVQLDNQLKRTSEQALFKNTVVVQAAASFEFHARLFQLRVGSNVIFVPIDSDERAQGTIVELDDESWQSCTLQTGGASERTTYDGTDVFDIRRVGTKTCPICSETRRHDEMNRQPCCPAYLCVICDAQLDKCYNCRTEKA</sequence>
<feature type="domain" description="N-acetyltransferase" evidence="2">
    <location>
        <begin position="377"/>
        <end position="510"/>
    </location>
</feature>
<feature type="compositionally biased region" description="Basic and acidic residues" evidence="1">
    <location>
        <begin position="54"/>
        <end position="65"/>
    </location>
</feature>
<keyword evidence="4" id="KW-1185">Reference proteome</keyword>
<dbReference type="SUPFAM" id="SSF55729">
    <property type="entry name" value="Acyl-CoA N-acyltransferases (Nat)"/>
    <property type="match status" value="1"/>
</dbReference>
<name>A0A8J2T080_9STRA</name>
<evidence type="ECO:0000259" key="2">
    <source>
        <dbReference type="PROSITE" id="PS51186"/>
    </source>
</evidence>
<dbReference type="InterPro" id="IPR000182">
    <property type="entry name" value="GNAT_dom"/>
</dbReference>
<evidence type="ECO:0000313" key="3">
    <source>
        <dbReference type="EMBL" id="CAH0378494.1"/>
    </source>
</evidence>
<evidence type="ECO:0000256" key="1">
    <source>
        <dbReference type="SAM" id="MobiDB-lite"/>
    </source>
</evidence>
<dbReference type="EMBL" id="CAKKNE010000006">
    <property type="protein sequence ID" value="CAH0378494.1"/>
    <property type="molecule type" value="Genomic_DNA"/>
</dbReference>
<dbReference type="Gene3D" id="3.40.630.30">
    <property type="match status" value="1"/>
</dbReference>
<feature type="compositionally biased region" description="Pro residues" evidence="1">
    <location>
        <begin position="144"/>
        <end position="165"/>
    </location>
</feature>
<evidence type="ECO:0000313" key="4">
    <source>
        <dbReference type="Proteomes" id="UP000789595"/>
    </source>
</evidence>